<feature type="transmembrane region" description="Helical" evidence="2">
    <location>
        <begin position="25"/>
        <end position="43"/>
    </location>
</feature>
<feature type="non-terminal residue" evidence="3">
    <location>
        <position position="71"/>
    </location>
</feature>
<proteinExistence type="predicted"/>
<dbReference type="Proteomes" id="UP000430232">
    <property type="component" value="Unassembled WGS sequence"/>
</dbReference>
<evidence type="ECO:0000256" key="1">
    <source>
        <dbReference type="SAM" id="MobiDB-lite"/>
    </source>
</evidence>
<sequence>MDNQQKPTPPSKDPASPAPLRPRRTLAFGTLAVVVIGGLLWWHPWSRTPAGAPAAGGAASAASAGGGHRGR</sequence>
<comment type="caution">
    <text evidence="3">The sequence shown here is derived from an EMBL/GenBank/DDBJ whole genome shotgun (WGS) entry which is preliminary data.</text>
</comment>
<evidence type="ECO:0000313" key="4">
    <source>
        <dbReference type="Proteomes" id="UP000430232"/>
    </source>
</evidence>
<organism evidence="3 4">
    <name type="scientific">Burkholderia latens</name>
    <dbReference type="NCBI Taxonomy" id="488446"/>
    <lineage>
        <taxon>Bacteria</taxon>
        <taxon>Pseudomonadati</taxon>
        <taxon>Pseudomonadota</taxon>
        <taxon>Betaproteobacteria</taxon>
        <taxon>Burkholderiales</taxon>
        <taxon>Burkholderiaceae</taxon>
        <taxon>Burkholderia</taxon>
        <taxon>Burkholderia cepacia complex</taxon>
    </lineage>
</organism>
<feature type="region of interest" description="Disordered" evidence="1">
    <location>
        <begin position="1"/>
        <end position="22"/>
    </location>
</feature>
<feature type="compositionally biased region" description="Pro residues" evidence="1">
    <location>
        <begin position="7"/>
        <end position="20"/>
    </location>
</feature>
<accession>A0A6H9SGB9</accession>
<gene>
    <name evidence="3" type="ORF">F7R21_31600</name>
</gene>
<keyword evidence="2" id="KW-0472">Membrane</keyword>
<keyword evidence="2" id="KW-0812">Transmembrane</keyword>
<feature type="compositionally biased region" description="Low complexity" evidence="1">
    <location>
        <begin position="49"/>
        <end position="63"/>
    </location>
</feature>
<name>A0A6H9SGB9_9BURK</name>
<evidence type="ECO:0000256" key="2">
    <source>
        <dbReference type="SAM" id="Phobius"/>
    </source>
</evidence>
<keyword evidence="4" id="KW-1185">Reference proteome</keyword>
<protein>
    <submittedName>
        <fullName evidence="3">Multidrug transporter subunit MdtA</fullName>
    </submittedName>
</protein>
<dbReference type="AlphaFoldDB" id="A0A6H9SGB9"/>
<dbReference type="EMBL" id="VZOJ01000163">
    <property type="protein sequence ID" value="KAB0631450.1"/>
    <property type="molecule type" value="Genomic_DNA"/>
</dbReference>
<keyword evidence="2" id="KW-1133">Transmembrane helix</keyword>
<reference evidence="3 4" key="1">
    <citation type="submission" date="2019-09" db="EMBL/GenBank/DDBJ databases">
        <title>Draft genome sequences of 48 bacterial type strains from the CCUG.</title>
        <authorList>
            <person name="Tunovic T."/>
            <person name="Pineiro-Iglesias B."/>
            <person name="Unosson C."/>
            <person name="Inganas E."/>
            <person name="Ohlen M."/>
            <person name="Cardew S."/>
            <person name="Jensie-Markopoulos S."/>
            <person name="Salva-Serra F."/>
            <person name="Jaen-Luchoro D."/>
            <person name="Karlsson R."/>
            <person name="Svensson-Stadler L."/>
            <person name="Chun J."/>
            <person name="Moore E."/>
        </authorList>
    </citation>
    <scope>NUCLEOTIDE SEQUENCE [LARGE SCALE GENOMIC DNA]</scope>
    <source>
        <strain evidence="3 4">CCUG 54555</strain>
    </source>
</reference>
<evidence type="ECO:0000313" key="3">
    <source>
        <dbReference type="EMBL" id="KAB0631450.1"/>
    </source>
</evidence>
<feature type="region of interest" description="Disordered" evidence="1">
    <location>
        <begin position="47"/>
        <end position="71"/>
    </location>
</feature>